<keyword evidence="2" id="KW-1185">Reference proteome</keyword>
<proteinExistence type="predicted"/>
<sequence>MFFLAFGALISCLASSAQAAPVSAIKGVDDTPTDVVIPSDDQETILRMVDKDALNYSDNRLGRHSDDDSIPYDGSFYSEDVDYSSSNPTLHRRSSEVNTIGSLF</sequence>
<organism evidence="1 2">
    <name type="scientific">Entomophthora muscae</name>
    <dbReference type="NCBI Taxonomy" id="34485"/>
    <lineage>
        <taxon>Eukaryota</taxon>
        <taxon>Fungi</taxon>
        <taxon>Fungi incertae sedis</taxon>
        <taxon>Zoopagomycota</taxon>
        <taxon>Entomophthoromycotina</taxon>
        <taxon>Entomophthoromycetes</taxon>
        <taxon>Entomophthorales</taxon>
        <taxon>Entomophthoraceae</taxon>
        <taxon>Entomophthora</taxon>
    </lineage>
</organism>
<accession>A0ACC2S8Y3</accession>
<dbReference type="Proteomes" id="UP001165960">
    <property type="component" value="Unassembled WGS sequence"/>
</dbReference>
<gene>
    <name evidence="1" type="ORF">DSO57_1009091</name>
</gene>
<dbReference type="EMBL" id="QTSX02005708">
    <property type="protein sequence ID" value="KAJ9058753.1"/>
    <property type="molecule type" value="Genomic_DNA"/>
</dbReference>
<comment type="caution">
    <text evidence="1">The sequence shown here is derived from an EMBL/GenBank/DDBJ whole genome shotgun (WGS) entry which is preliminary data.</text>
</comment>
<reference evidence="1" key="1">
    <citation type="submission" date="2022-04" db="EMBL/GenBank/DDBJ databases">
        <title>Genome of the entomopathogenic fungus Entomophthora muscae.</title>
        <authorList>
            <person name="Elya C."/>
            <person name="Lovett B.R."/>
            <person name="Lee E."/>
            <person name="Macias A.M."/>
            <person name="Hajek A.E."/>
            <person name="De Bivort B.L."/>
            <person name="Kasson M.T."/>
            <person name="De Fine Licht H.H."/>
            <person name="Stajich J.E."/>
        </authorList>
    </citation>
    <scope>NUCLEOTIDE SEQUENCE</scope>
    <source>
        <strain evidence="1">Berkeley</strain>
    </source>
</reference>
<evidence type="ECO:0000313" key="2">
    <source>
        <dbReference type="Proteomes" id="UP001165960"/>
    </source>
</evidence>
<protein>
    <submittedName>
        <fullName evidence="1">Uncharacterized protein</fullName>
    </submittedName>
</protein>
<name>A0ACC2S8Y3_9FUNG</name>
<evidence type="ECO:0000313" key="1">
    <source>
        <dbReference type="EMBL" id="KAJ9058753.1"/>
    </source>
</evidence>